<reference evidence="1" key="1">
    <citation type="submission" date="2021-04" db="EMBL/GenBank/DDBJ databases">
        <title>Whole genome sequencing of Enterococci isolates from hospitalized patients.</title>
        <authorList>
            <person name="Ogoti B.M."/>
            <person name="Onyambu F.G."/>
        </authorList>
    </citation>
    <scope>NUCLEOTIDE SEQUENCE</scope>
    <source>
        <strain evidence="1">242</strain>
    </source>
</reference>
<evidence type="ECO:0000313" key="2">
    <source>
        <dbReference type="Proteomes" id="UP000680045"/>
    </source>
</evidence>
<comment type="caution">
    <text evidence="1">The sequence shown here is derived from an EMBL/GenBank/DDBJ whole genome shotgun (WGS) entry which is preliminary data.</text>
</comment>
<evidence type="ECO:0000313" key="1">
    <source>
        <dbReference type="EMBL" id="MBR8644381.1"/>
    </source>
</evidence>
<dbReference type="Proteomes" id="UP000680045">
    <property type="component" value="Unassembled WGS sequence"/>
</dbReference>
<dbReference type="EMBL" id="JAGTPW010000007">
    <property type="protein sequence ID" value="MBR8644381.1"/>
    <property type="molecule type" value="Genomic_DNA"/>
</dbReference>
<name>A0A941FJ60_9BACI</name>
<protein>
    <submittedName>
        <fullName evidence="1">Uncharacterized protein</fullName>
    </submittedName>
</protein>
<sequence length="72" mass="8209">MAESKPDIVKMVGLLQEDKDLDIGDWSVLTREINKEITTKQEFESEVTALKENTLNFNGIGKMMLLAGRLRR</sequence>
<accession>A0A941FJ60</accession>
<organism evidence="1 2">
    <name type="scientific">Peribacillus frigoritolerans</name>
    <dbReference type="NCBI Taxonomy" id="450367"/>
    <lineage>
        <taxon>Bacteria</taxon>
        <taxon>Bacillati</taxon>
        <taxon>Bacillota</taxon>
        <taxon>Bacilli</taxon>
        <taxon>Bacillales</taxon>
        <taxon>Bacillaceae</taxon>
        <taxon>Peribacillus</taxon>
    </lineage>
</organism>
<gene>
    <name evidence="1" type="ORF">KEH51_06235</name>
</gene>
<proteinExistence type="predicted"/>
<dbReference type="AlphaFoldDB" id="A0A941FJ60"/>